<keyword evidence="3" id="KW-1185">Reference proteome</keyword>
<dbReference type="AlphaFoldDB" id="A0A7S9QB66"/>
<protein>
    <recommendedName>
        <fullName evidence="4">YCII-related domain-containing protein</fullName>
    </recommendedName>
</protein>
<evidence type="ECO:0008006" key="4">
    <source>
        <dbReference type="Google" id="ProtNLM"/>
    </source>
</evidence>
<dbReference type="EMBL" id="CP064942">
    <property type="protein sequence ID" value="QPH52355.1"/>
    <property type="molecule type" value="Genomic_DNA"/>
</dbReference>
<proteinExistence type="predicted"/>
<reference evidence="2 3" key="1">
    <citation type="submission" date="2020-11" db="EMBL/GenBank/DDBJ databases">
        <title>Description of Pontivivens ytuae sp. nov. isolated from deep sea sediment of Mariana Trench.</title>
        <authorList>
            <person name="Wang Z."/>
            <person name="Sun Q.-L."/>
            <person name="Xu X.-D."/>
            <person name="Tang Y.-Z."/>
            <person name="Zhang J."/>
        </authorList>
    </citation>
    <scope>NUCLEOTIDE SEQUENCE [LARGE SCALE GENOMIC DNA]</scope>
    <source>
        <strain evidence="2 3">MT2928</strain>
    </source>
</reference>
<sequence>MRMRYLMLTALSVALAMPALGEEYTLLSYETEADLAARAEGAAPSHWQAYSEMLDTLGLLRRSTELDPRASWRIGGVEAADGAPLYLAGYVVIATEDPAVAESLAATMPAALRGGAVEVRRTSAR</sequence>
<feature type="chain" id="PRO_5032488269" description="YCII-related domain-containing protein" evidence="1">
    <location>
        <begin position="22"/>
        <end position="125"/>
    </location>
</feature>
<dbReference type="Gene3D" id="3.30.70.1060">
    <property type="entry name" value="Dimeric alpha+beta barrel"/>
    <property type="match status" value="1"/>
</dbReference>
<evidence type="ECO:0000313" key="3">
    <source>
        <dbReference type="Proteomes" id="UP000594800"/>
    </source>
</evidence>
<evidence type="ECO:0000256" key="1">
    <source>
        <dbReference type="SAM" id="SignalP"/>
    </source>
</evidence>
<name>A0A7S9QB66_9RHOB</name>
<keyword evidence="1" id="KW-0732">Signal</keyword>
<evidence type="ECO:0000313" key="2">
    <source>
        <dbReference type="EMBL" id="QPH52355.1"/>
    </source>
</evidence>
<dbReference type="RefSeq" id="WP_196101569.1">
    <property type="nucleotide sequence ID" value="NZ_CP064942.1"/>
</dbReference>
<dbReference type="Proteomes" id="UP000594800">
    <property type="component" value="Chromosome"/>
</dbReference>
<gene>
    <name evidence="2" type="ORF">I0K15_11005</name>
</gene>
<dbReference type="KEGG" id="poz:I0K15_11005"/>
<organism evidence="2 3">
    <name type="scientific">Pontivivens ytuae</name>
    <dbReference type="NCBI Taxonomy" id="2789856"/>
    <lineage>
        <taxon>Bacteria</taxon>
        <taxon>Pseudomonadati</taxon>
        <taxon>Pseudomonadota</taxon>
        <taxon>Alphaproteobacteria</taxon>
        <taxon>Rhodobacterales</taxon>
        <taxon>Paracoccaceae</taxon>
        <taxon>Pontivivens</taxon>
    </lineage>
</organism>
<feature type="signal peptide" evidence="1">
    <location>
        <begin position="1"/>
        <end position="21"/>
    </location>
</feature>
<accession>A0A7S9QB66</accession>